<dbReference type="Proteomes" id="UP001063166">
    <property type="component" value="Unassembled WGS sequence"/>
</dbReference>
<name>A0A9P3PWL7_LYOSH</name>
<gene>
    <name evidence="2" type="ORF">LshimejAT787_1602620</name>
</gene>
<keyword evidence="3" id="KW-1185">Reference proteome</keyword>
<evidence type="ECO:0000256" key="1">
    <source>
        <dbReference type="SAM" id="MobiDB-lite"/>
    </source>
</evidence>
<proteinExistence type="predicted"/>
<protein>
    <submittedName>
        <fullName evidence="2">Uncharacterized protein</fullName>
    </submittedName>
</protein>
<evidence type="ECO:0000313" key="3">
    <source>
        <dbReference type="Proteomes" id="UP001063166"/>
    </source>
</evidence>
<accession>A0A9P3PWL7</accession>
<sequence>MTRNLKWRTGADAGSVYILPRTKPSPGDLRAAWIDGVAAHREDRTPVLIDEQSAALQSPNAKRGRQFRIY</sequence>
<dbReference type="EMBL" id="BRPK01000016">
    <property type="protein sequence ID" value="GLB44332.1"/>
    <property type="molecule type" value="Genomic_DNA"/>
</dbReference>
<dbReference type="AlphaFoldDB" id="A0A9P3PWL7"/>
<comment type="caution">
    <text evidence="2">The sequence shown here is derived from an EMBL/GenBank/DDBJ whole genome shotgun (WGS) entry which is preliminary data.</text>
</comment>
<feature type="region of interest" description="Disordered" evidence="1">
    <location>
        <begin position="51"/>
        <end position="70"/>
    </location>
</feature>
<reference evidence="2" key="1">
    <citation type="submission" date="2022-07" db="EMBL/GenBank/DDBJ databases">
        <title>The genome of Lyophyllum shimeji provides insight into the initial evolution of ectomycorrhizal fungal genome.</title>
        <authorList>
            <person name="Kobayashi Y."/>
            <person name="Shibata T."/>
            <person name="Hirakawa H."/>
            <person name="Shigenobu S."/>
            <person name="Nishiyama T."/>
            <person name="Yamada A."/>
            <person name="Hasebe M."/>
            <person name="Kawaguchi M."/>
        </authorList>
    </citation>
    <scope>NUCLEOTIDE SEQUENCE</scope>
    <source>
        <strain evidence="2">AT787</strain>
    </source>
</reference>
<organism evidence="2 3">
    <name type="scientific">Lyophyllum shimeji</name>
    <name type="common">Hon-shimeji</name>
    <name type="synonym">Tricholoma shimeji</name>
    <dbReference type="NCBI Taxonomy" id="47721"/>
    <lineage>
        <taxon>Eukaryota</taxon>
        <taxon>Fungi</taxon>
        <taxon>Dikarya</taxon>
        <taxon>Basidiomycota</taxon>
        <taxon>Agaricomycotina</taxon>
        <taxon>Agaricomycetes</taxon>
        <taxon>Agaricomycetidae</taxon>
        <taxon>Agaricales</taxon>
        <taxon>Tricholomatineae</taxon>
        <taxon>Lyophyllaceae</taxon>
        <taxon>Lyophyllum</taxon>
    </lineage>
</organism>
<evidence type="ECO:0000313" key="2">
    <source>
        <dbReference type="EMBL" id="GLB44332.1"/>
    </source>
</evidence>